<protein>
    <submittedName>
        <fullName evidence="1">Uncharacterized protein</fullName>
    </submittedName>
</protein>
<dbReference type="Proteomes" id="UP000298327">
    <property type="component" value="Unassembled WGS sequence"/>
</dbReference>
<reference evidence="1 2" key="1">
    <citation type="submission" date="2019-02" db="EMBL/GenBank/DDBJ databases">
        <title>Genome sequencing of the rare red list fungi Dentipellis fragilis.</title>
        <authorList>
            <person name="Buettner E."/>
            <person name="Kellner H."/>
        </authorList>
    </citation>
    <scope>NUCLEOTIDE SEQUENCE [LARGE SCALE GENOMIC DNA]</scope>
    <source>
        <strain evidence="1 2">DSM 105465</strain>
    </source>
</reference>
<comment type="caution">
    <text evidence="1">The sequence shown here is derived from an EMBL/GenBank/DDBJ whole genome shotgun (WGS) entry which is preliminary data.</text>
</comment>
<name>A0A4Y9YZS3_9AGAM</name>
<keyword evidence="2" id="KW-1185">Reference proteome</keyword>
<accession>A0A4Y9YZS3</accession>
<dbReference type="EMBL" id="SEOQ01000182">
    <property type="protein sequence ID" value="TFY67762.1"/>
    <property type="molecule type" value="Genomic_DNA"/>
</dbReference>
<organism evidence="1 2">
    <name type="scientific">Dentipellis fragilis</name>
    <dbReference type="NCBI Taxonomy" id="205917"/>
    <lineage>
        <taxon>Eukaryota</taxon>
        <taxon>Fungi</taxon>
        <taxon>Dikarya</taxon>
        <taxon>Basidiomycota</taxon>
        <taxon>Agaricomycotina</taxon>
        <taxon>Agaricomycetes</taxon>
        <taxon>Russulales</taxon>
        <taxon>Hericiaceae</taxon>
        <taxon>Dentipellis</taxon>
    </lineage>
</organism>
<dbReference type="AlphaFoldDB" id="A0A4Y9YZS3"/>
<sequence>MGRPSTLVFGPLPLVLPDVQPSLDRVNGLLAENSKSHWPWQAHTARSLEQWKALGGLGASITCASSNCILPAGAVLSLAMVCPSIHDRPRSTIHARPAPEHASGSPWLPSGLRTFLPDKPLQSATARPYAWHGALDGVGVDYTVHGSVTYKYVIEADGGRPAQRQVCYSASDAPTRLKATATAPERPTAAAT</sequence>
<evidence type="ECO:0000313" key="1">
    <source>
        <dbReference type="EMBL" id="TFY67762.1"/>
    </source>
</evidence>
<proteinExistence type="predicted"/>
<gene>
    <name evidence="1" type="ORF">EVG20_g3824</name>
</gene>
<evidence type="ECO:0000313" key="2">
    <source>
        <dbReference type="Proteomes" id="UP000298327"/>
    </source>
</evidence>